<accession>A0ABW3TRB1</accession>
<keyword evidence="2" id="KW-1185">Reference proteome</keyword>
<protein>
    <recommendedName>
        <fullName evidence="3">Addiction module toxin RelE</fullName>
    </recommendedName>
</protein>
<comment type="caution">
    <text evidence="1">The sequence shown here is derived from an EMBL/GenBank/DDBJ whole genome shotgun (WGS) entry which is preliminary data.</text>
</comment>
<evidence type="ECO:0000313" key="2">
    <source>
        <dbReference type="Proteomes" id="UP001597181"/>
    </source>
</evidence>
<evidence type="ECO:0008006" key="3">
    <source>
        <dbReference type="Google" id="ProtNLM"/>
    </source>
</evidence>
<gene>
    <name evidence="1" type="ORF">ACFQ3U_13010</name>
</gene>
<organism evidence="1 2">
    <name type="scientific">Leucobacter albus</name>
    <dbReference type="NCBI Taxonomy" id="272210"/>
    <lineage>
        <taxon>Bacteria</taxon>
        <taxon>Bacillati</taxon>
        <taxon>Actinomycetota</taxon>
        <taxon>Actinomycetes</taxon>
        <taxon>Micrococcales</taxon>
        <taxon>Microbacteriaceae</taxon>
        <taxon>Leucobacter</taxon>
    </lineage>
</organism>
<proteinExistence type="predicted"/>
<name>A0ABW3TRB1_9MICO</name>
<sequence length="113" mass="12704">MDAKLSMLPGFKRDFDALGTHALRKLTLEVIGHIKTGAITGKPLEALANTGDLSDCRKVYFDFPDRAGDKPRYRLVYRESHNEFSFVSIEMVAVGNRQNLDAYMRALKNLGRA</sequence>
<reference evidence="2" key="1">
    <citation type="journal article" date="2019" name="Int. J. Syst. Evol. Microbiol.">
        <title>The Global Catalogue of Microorganisms (GCM) 10K type strain sequencing project: providing services to taxonomists for standard genome sequencing and annotation.</title>
        <authorList>
            <consortium name="The Broad Institute Genomics Platform"/>
            <consortium name="The Broad Institute Genome Sequencing Center for Infectious Disease"/>
            <person name="Wu L."/>
            <person name="Ma J."/>
        </authorList>
    </citation>
    <scope>NUCLEOTIDE SEQUENCE [LARGE SCALE GENOMIC DNA]</scope>
    <source>
        <strain evidence="2">CCUG 50213</strain>
    </source>
</reference>
<dbReference type="RefSeq" id="WP_343962581.1">
    <property type="nucleotide sequence ID" value="NZ_BAAAKZ010000017.1"/>
</dbReference>
<dbReference type="EMBL" id="JBHTLY010000006">
    <property type="protein sequence ID" value="MFD1202814.1"/>
    <property type="molecule type" value="Genomic_DNA"/>
</dbReference>
<dbReference type="Proteomes" id="UP001597181">
    <property type="component" value="Unassembled WGS sequence"/>
</dbReference>
<evidence type="ECO:0000313" key="1">
    <source>
        <dbReference type="EMBL" id="MFD1202814.1"/>
    </source>
</evidence>